<dbReference type="Pfam" id="PF10484">
    <property type="entry name" value="MRP-S23"/>
    <property type="match status" value="1"/>
</dbReference>
<accession>A0A2R5GUN9</accession>
<dbReference type="GO" id="GO:0006412">
    <property type="term" value="P:translation"/>
    <property type="evidence" value="ECO:0007669"/>
    <property type="project" value="InterPro"/>
</dbReference>
<dbReference type="Proteomes" id="UP000241890">
    <property type="component" value="Unassembled WGS sequence"/>
</dbReference>
<dbReference type="EMBL" id="BEYU01000203">
    <property type="protein sequence ID" value="GBG34587.1"/>
    <property type="molecule type" value="Genomic_DNA"/>
</dbReference>
<evidence type="ECO:0000259" key="8">
    <source>
        <dbReference type="Pfam" id="PF10484"/>
    </source>
</evidence>
<dbReference type="InterPro" id="IPR023611">
    <property type="entry name" value="mS23_dom_met"/>
</dbReference>
<evidence type="ECO:0000256" key="6">
    <source>
        <dbReference type="ARBA" id="ARBA00035137"/>
    </source>
</evidence>
<protein>
    <recommendedName>
        <fullName evidence="6">Small ribosomal subunit protein mS23</fullName>
    </recommendedName>
</protein>
<evidence type="ECO:0000313" key="10">
    <source>
        <dbReference type="Proteomes" id="UP000241890"/>
    </source>
</evidence>
<evidence type="ECO:0000256" key="4">
    <source>
        <dbReference type="ARBA" id="ARBA00023128"/>
    </source>
</evidence>
<feature type="domain" description="Small ribosomal subunit protein mS23 conserved" evidence="8">
    <location>
        <begin position="10"/>
        <end position="120"/>
    </location>
</feature>
<keyword evidence="4" id="KW-0496">Mitochondrion</keyword>
<feature type="region of interest" description="Disordered" evidence="7">
    <location>
        <begin position="129"/>
        <end position="154"/>
    </location>
</feature>
<evidence type="ECO:0000256" key="2">
    <source>
        <dbReference type="ARBA" id="ARBA00009864"/>
    </source>
</evidence>
<proteinExistence type="inferred from homology"/>
<evidence type="ECO:0000256" key="5">
    <source>
        <dbReference type="ARBA" id="ARBA00023274"/>
    </source>
</evidence>
<dbReference type="CDD" id="cd23701">
    <property type="entry name" value="At1g26750"/>
    <property type="match status" value="1"/>
</dbReference>
<dbReference type="GO" id="GO:0003735">
    <property type="term" value="F:structural constituent of ribosome"/>
    <property type="evidence" value="ECO:0007669"/>
    <property type="project" value="InterPro"/>
</dbReference>
<dbReference type="AlphaFoldDB" id="A0A2R5GUN9"/>
<organism evidence="9 10">
    <name type="scientific">Hondaea fermentalgiana</name>
    <dbReference type="NCBI Taxonomy" id="2315210"/>
    <lineage>
        <taxon>Eukaryota</taxon>
        <taxon>Sar</taxon>
        <taxon>Stramenopiles</taxon>
        <taxon>Bigyra</taxon>
        <taxon>Labyrinthulomycetes</taxon>
        <taxon>Thraustochytrida</taxon>
        <taxon>Thraustochytriidae</taxon>
        <taxon>Hondaea</taxon>
    </lineage>
</organism>
<dbReference type="InterPro" id="IPR059242">
    <property type="entry name" value="mS23_dom"/>
</dbReference>
<comment type="subcellular location">
    <subcellularLocation>
        <location evidence="1">Mitochondrion</location>
    </subcellularLocation>
</comment>
<name>A0A2R5GUN9_9STRA</name>
<dbReference type="InParanoid" id="A0A2R5GUN9"/>
<keyword evidence="3" id="KW-0689">Ribosomal protein</keyword>
<keyword evidence="10" id="KW-1185">Reference proteome</keyword>
<reference evidence="9 10" key="1">
    <citation type="submission" date="2017-12" db="EMBL/GenBank/DDBJ databases">
        <title>Sequencing, de novo assembly and annotation of complete genome of a new Thraustochytrid species, strain FCC1311.</title>
        <authorList>
            <person name="Sedici K."/>
            <person name="Godart F."/>
            <person name="Aiese Cigliano R."/>
            <person name="Sanseverino W."/>
            <person name="Barakat M."/>
            <person name="Ortet P."/>
            <person name="Marechal E."/>
            <person name="Cagnac O."/>
            <person name="Amato A."/>
        </authorList>
    </citation>
    <scope>NUCLEOTIDE SEQUENCE [LARGE SCALE GENOMIC DNA]</scope>
</reference>
<gene>
    <name evidence="9" type="ORF">FCC1311_108082</name>
</gene>
<evidence type="ECO:0000313" key="9">
    <source>
        <dbReference type="EMBL" id="GBG34587.1"/>
    </source>
</evidence>
<comment type="caution">
    <text evidence="9">The sequence shown here is derived from an EMBL/GenBank/DDBJ whole genome shotgun (WGS) entry which is preliminary data.</text>
</comment>
<dbReference type="OrthoDB" id="510957at2759"/>
<evidence type="ECO:0000256" key="7">
    <source>
        <dbReference type="SAM" id="MobiDB-lite"/>
    </source>
</evidence>
<evidence type="ECO:0000256" key="1">
    <source>
        <dbReference type="ARBA" id="ARBA00004173"/>
    </source>
</evidence>
<dbReference type="GO" id="GO:0005840">
    <property type="term" value="C:ribosome"/>
    <property type="evidence" value="ECO:0007669"/>
    <property type="project" value="InterPro"/>
</dbReference>
<evidence type="ECO:0000256" key="3">
    <source>
        <dbReference type="ARBA" id="ARBA00022980"/>
    </source>
</evidence>
<keyword evidence="5" id="KW-0687">Ribonucleoprotein</keyword>
<sequence>MSAWKAFRKTMNIVERTERLMGKGAIQRKPKWFDIMKAIPPSEPWEFKEYRKAIKFPEEGLLQRFYRRNPELLSSEVYDPEVRSSMPVAFRFVGLQLKYMKEKGLPEYEAYERVKRELGHDMKSNVAASAESFEEDVNVEAEGGAIKSSRGDADSISLRDKFREWTEAEQQYYQAKASKKKK</sequence>
<comment type="similarity">
    <text evidence="2">Belongs to the mitochondrion-specific ribosomal protein mS23 family.</text>
</comment>